<evidence type="ECO:0000256" key="10">
    <source>
        <dbReference type="ARBA" id="ARBA00023295"/>
    </source>
</evidence>
<feature type="binding site" evidence="13">
    <location>
        <position position="184"/>
    </location>
    <ligand>
        <name>Zn(2+)</name>
        <dbReference type="ChEBI" id="CHEBI:29105"/>
        <label>1</label>
    </ligand>
</feature>
<comment type="subcellular location">
    <subcellularLocation>
        <location evidence="1">Secreted</location>
    </subcellularLocation>
</comment>
<feature type="disulfide bond" evidence="14">
    <location>
        <begin position="362"/>
        <end position="410"/>
    </location>
</feature>
<dbReference type="PIRSF" id="PIRSF000948">
    <property type="entry name" value="Sphingomy_PDE"/>
    <property type="match status" value="1"/>
</dbReference>
<dbReference type="PANTHER" id="PTHR10340:SF29">
    <property type="entry name" value="SPHINGOMYELIN PHOSPHODIESTERASE"/>
    <property type="match status" value="1"/>
</dbReference>
<dbReference type="GO" id="GO:0005764">
    <property type="term" value="C:lysosome"/>
    <property type="evidence" value="ECO:0007669"/>
    <property type="project" value="TreeGrafter"/>
</dbReference>
<dbReference type="GO" id="GO:0005615">
    <property type="term" value="C:extracellular space"/>
    <property type="evidence" value="ECO:0007669"/>
    <property type="project" value="TreeGrafter"/>
</dbReference>
<keyword evidence="9" id="KW-0325">Glycoprotein</keyword>
<dbReference type="InterPro" id="IPR041805">
    <property type="entry name" value="ASMase/PPN1_MPP"/>
</dbReference>
<reference evidence="18" key="1">
    <citation type="submission" date="2025-08" db="UniProtKB">
        <authorList>
            <consortium name="RefSeq"/>
        </authorList>
    </citation>
    <scope>IDENTIFICATION</scope>
    <source>
        <tissue evidence="18">Gonads</tissue>
    </source>
</reference>
<dbReference type="Pfam" id="PF19272">
    <property type="entry name" value="ASMase_C"/>
    <property type="match status" value="1"/>
</dbReference>
<dbReference type="GO" id="GO:0046513">
    <property type="term" value="P:ceramide biosynthetic process"/>
    <property type="evidence" value="ECO:0007669"/>
    <property type="project" value="TreeGrafter"/>
</dbReference>
<dbReference type="GO" id="GO:0046872">
    <property type="term" value="F:metal ion binding"/>
    <property type="evidence" value="ECO:0007669"/>
    <property type="project" value="UniProtKB-KW"/>
</dbReference>
<dbReference type="AlphaFoldDB" id="A0A6J2XFA3"/>
<dbReference type="SUPFAM" id="SSF47862">
    <property type="entry name" value="Saposin"/>
    <property type="match status" value="1"/>
</dbReference>
<dbReference type="GeneID" id="115877537"/>
<feature type="binding site" evidence="13">
    <location>
        <position position="186"/>
    </location>
    <ligand>
        <name>Zn(2+)</name>
        <dbReference type="ChEBI" id="CHEBI:29105"/>
        <label>1</label>
    </ligand>
</feature>
<dbReference type="GO" id="GO:0006685">
    <property type="term" value="P:sphingomyelin catabolic process"/>
    <property type="evidence" value="ECO:0007669"/>
    <property type="project" value="UniProtKB-UniRule"/>
</dbReference>
<feature type="disulfide bond" evidence="14">
    <location>
        <begin position="99"/>
        <end position="110"/>
    </location>
</feature>
<accession>A0A6J2XFA3</accession>
<evidence type="ECO:0000259" key="16">
    <source>
        <dbReference type="PROSITE" id="PS50015"/>
    </source>
</evidence>
<evidence type="ECO:0000256" key="5">
    <source>
        <dbReference type="ARBA" id="ARBA00022729"/>
    </source>
</evidence>
<evidence type="ECO:0000313" key="18">
    <source>
        <dbReference type="RefSeq" id="XP_030749635.1"/>
    </source>
</evidence>
<feature type="binding site" evidence="13">
    <location>
        <position position="436"/>
    </location>
    <ligand>
        <name>Zn(2+)</name>
        <dbReference type="ChEBI" id="CHEBI:29105"/>
        <label>2</label>
    </ligand>
</feature>
<dbReference type="InterPro" id="IPR045473">
    <property type="entry name" value="ASM_C"/>
</dbReference>
<feature type="signal peptide" evidence="15">
    <location>
        <begin position="1"/>
        <end position="20"/>
    </location>
</feature>
<keyword evidence="17" id="KW-1185">Reference proteome</keyword>
<feature type="disulfide bond" evidence="14">
    <location>
        <begin position="563"/>
        <end position="567"/>
    </location>
</feature>
<dbReference type="RefSeq" id="XP_030749635.1">
    <property type="nucleotide sequence ID" value="XM_030893775.1"/>
</dbReference>
<feature type="binding site" evidence="13">
    <location>
        <position position="255"/>
    </location>
    <ligand>
        <name>Zn(2+)</name>
        <dbReference type="ChEBI" id="CHEBI:29105"/>
        <label>2</label>
    </ligand>
</feature>
<dbReference type="CDD" id="cd00842">
    <property type="entry name" value="MPP_ASMase"/>
    <property type="match status" value="1"/>
</dbReference>
<dbReference type="Proteomes" id="UP000504635">
    <property type="component" value="Unplaced"/>
</dbReference>
<evidence type="ECO:0000256" key="1">
    <source>
        <dbReference type="ARBA" id="ARBA00004613"/>
    </source>
</evidence>
<keyword evidence="4 13" id="KW-0479">Metal-binding</keyword>
<feature type="binding site" evidence="13">
    <location>
        <position position="438"/>
    </location>
    <ligand>
        <name>Zn(2+)</name>
        <dbReference type="ChEBI" id="CHEBI:29105"/>
        <label>1</label>
    </ligand>
</feature>
<keyword evidence="7 13" id="KW-0862">Zinc</keyword>
<evidence type="ECO:0000256" key="13">
    <source>
        <dbReference type="PIRSR" id="PIRSR000948-1"/>
    </source>
</evidence>
<sequence length="586" mass="66757">MSKLRFVFVSLCIIFQLAYCTTQDETLIEVIKKSGDLRILEIIPDSLIQAGQEIAYLLDNPQQSDSFCEACEQIFGDIIDHRRNGTSRDDMIVYLNKLCLTYTNQGSTACKGFINIEIDAILYIIDHKENLTSTRFCGTRFQHYHCVDPQANAWTIPLPPLPETPQRSTVKDDSTDLKILHITDVHYDPLYTSGSDAKCSEPLCCDGGTPANPEDAAGYWGDYRVCDTPLHSIKDLLSRVKENHQDIDMVYFTGDIVSHRSWETSKESNIEAITLFLQLLAEAFPNTTVYPVLGNHEAHPYDYYAPTEVSDNVSSQWVLDLVSDEWSRWLPNTTQSTIKQGGFYTVLVKPGFRIVTINSNVCYLGNLWLSYDDVDPYGQLSWLVEVLYEAEKNGEKVHLLSHIPQGETTCHRQWGNQLKQIILRFSQTIVSEFNGHIHADEFRLFINNNSEAVHVAYNGASFTTFVGVNPNYRIYEVDSRELVVSDFHQYIYNLTEANENSQVSPRWFELYSFKEKYELEDLSLPNLKGLYDRLTLNNSDNALVEEYYKLRGREGDSYLAGTCDSSCKKTLICQITAVEASESLNC</sequence>
<evidence type="ECO:0000256" key="3">
    <source>
        <dbReference type="ARBA" id="ARBA00022525"/>
    </source>
</evidence>
<evidence type="ECO:0000256" key="9">
    <source>
        <dbReference type="ARBA" id="ARBA00023180"/>
    </source>
</evidence>
<dbReference type="SUPFAM" id="SSF56300">
    <property type="entry name" value="Metallo-dependent phosphatases"/>
    <property type="match status" value="1"/>
</dbReference>
<comment type="cofactor">
    <cofactor evidence="13">
        <name>Zn(2+)</name>
        <dbReference type="ChEBI" id="CHEBI:29105"/>
    </cofactor>
    <text evidence="13">Binds 2 Zn(2+) ions per subunit.</text>
</comment>
<protein>
    <recommendedName>
        <fullName evidence="12">Sphingomyelin phosphodiesterase</fullName>
        <ecNumber evidence="12">3.1.4.12</ecNumber>
    </recommendedName>
</protein>
<proteinExistence type="inferred from homology"/>
<evidence type="ECO:0000256" key="7">
    <source>
        <dbReference type="ARBA" id="ARBA00022833"/>
    </source>
</evidence>
<dbReference type="Gene3D" id="3.60.21.10">
    <property type="match status" value="1"/>
</dbReference>
<feature type="disulfide bond" evidence="14">
    <location>
        <begin position="199"/>
        <end position="204"/>
    </location>
</feature>
<evidence type="ECO:0000256" key="12">
    <source>
        <dbReference type="PIRNR" id="PIRNR000948"/>
    </source>
</evidence>
<dbReference type="Pfam" id="PF00149">
    <property type="entry name" value="Metallophos"/>
    <property type="match status" value="1"/>
</dbReference>
<dbReference type="EC" id="3.1.4.12" evidence="12"/>
<dbReference type="InterPro" id="IPR011160">
    <property type="entry name" value="Sphingomy_PDE"/>
</dbReference>
<comment type="similarity">
    <text evidence="2 12">Belongs to the acid sphingomyelinase family.</text>
</comment>
<keyword evidence="10 12" id="KW-0326">Glycosidase</keyword>
<gene>
    <name evidence="18" type="primary">LOC115877537</name>
</gene>
<evidence type="ECO:0000256" key="4">
    <source>
        <dbReference type="ARBA" id="ARBA00022723"/>
    </source>
</evidence>
<keyword evidence="6 12" id="KW-0378">Hydrolase</keyword>
<name>A0A6J2XFA3_SITOR</name>
<dbReference type="GO" id="GO:0061750">
    <property type="term" value="F:acid sphingomyelin phosphodiesterase activity"/>
    <property type="evidence" value="ECO:0007669"/>
    <property type="project" value="TreeGrafter"/>
</dbReference>
<keyword evidence="8 14" id="KW-1015">Disulfide bond</keyword>
<evidence type="ECO:0000256" key="6">
    <source>
        <dbReference type="ARBA" id="ARBA00022801"/>
    </source>
</evidence>
<evidence type="ECO:0000256" key="11">
    <source>
        <dbReference type="ARBA" id="ARBA00047268"/>
    </source>
</evidence>
<dbReference type="InterPro" id="IPR029052">
    <property type="entry name" value="Metallo-depent_PP-like"/>
</dbReference>
<dbReference type="Gene3D" id="1.10.225.10">
    <property type="entry name" value="Saposin-like"/>
    <property type="match status" value="1"/>
</dbReference>
<evidence type="ECO:0000256" key="2">
    <source>
        <dbReference type="ARBA" id="ARBA00008234"/>
    </source>
</evidence>
<evidence type="ECO:0000256" key="8">
    <source>
        <dbReference type="ARBA" id="ARBA00023157"/>
    </source>
</evidence>
<keyword evidence="3" id="KW-0964">Secreted</keyword>
<feature type="binding site" evidence="13">
    <location>
        <position position="402"/>
    </location>
    <ligand>
        <name>Zn(2+)</name>
        <dbReference type="ChEBI" id="CHEBI:29105"/>
        <label>2</label>
    </ligand>
</feature>
<dbReference type="InParanoid" id="A0A6J2XFA3"/>
<dbReference type="GO" id="GO:0016798">
    <property type="term" value="F:hydrolase activity, acting on glycosyl bonds"/>
    <property type="evidence" value="ECO:0007669"/>
    <property type="project" value="UniProtKB-KW"/>
</dbReference>
<feature type="binding site" evidence="13">
    <location>
        <position position="295"/>
    </location>
    <ligand>
        <name>Zn(2+)</name>
        <dbReference type="ChEBI" id="CHEBI:29105"/>
        <label>2</label>
    </ligand>
</feature>
<comment type="catalytic activity">
    <reaction evidence="11">
        <text>a sphingomyelin + H2O = phosphocholine + an N-acylsphing-4-enine + H(+)</text>
        <dbReference type="Rhea" id="RHEA:19253"/>
        <dbReference type="ChEBI" id="CHEBI:15377"/>
        <dbReference type="ChEBI" id="CHEBI:15378"/>
        <dbReference type="ChEBI" id="CHEBI:17636"/>
        <dbReference type="ChEBI" id="CHEBI:52639"/>
        <dbReference type="ChEBI" id="CHEBI:295975"/>
        <dbReference type="EC" id="3.1.4.12"/>
    </reaction>
    <physiologicalReaction direction="left-to-right" evidence="11">
        <dbReference type="Rhea" id="RHEA:19254"/>
    </physiologicalReaction>
</comment>
<evidence type="ECO:0000313" key="17">
    <source>
        <dbReference type="Proteomes" id="UP000504635"/>
    </source>
</evidence>
<feature type="disulfide bond" evidence="14">
    <location>
        <begin position="205"/>
        <end position="226"/>
    </location>
</feature>
<evidence type="ECO:0000256" key="15">
    <source>
        <dbReference type="SAM" id="SignalP"/>
    </source>
</evidence>
<dbReference type="InterPro" id="IPR008139">
    <property type="entry name" value="SaposinB_dom"/>
</dbReference>
<keyword evidence="5 15" id="KW-0732">Signal</keyword>
<dbReference type="PROSITE" id="PS50015">
    <property type="entry name" value="SAP_B"/>
    <property type="match status" value="1"/>
</dbReference>
<dbReference type="GO" id="GO:0016020">
    <property type="term" value="C:membrane"/>
    <property type="evidence" value="ECO:0007669"/>
    <property type="project" value="GOC"/>
</dbReference>
<comment type="function">
    <text evidence="12">Converts sphingomyelin to ceramide.</text>
</comment>
<dbReference type="PANTHER" id="PTHR10340">
    <property type="entry name" value="SPHINGOMYELIN PHOSPHODIESTERASE"/>
    <property type="match status" value="1"/>
</dbReference>
<dbReference type="InterPro" id="IPR011001">
    <property type="entry name" value="Saposin-like"/>
</dbReference>
<feature type="domain" description="Saposin B-type" evidence="16">
    <location>
        <begin position="64"/>
        <end position="150"/>
    </location>
</feature>
<dbReference type="InterPro" id="IPR004843">
    <property type="entry name" value="Calcineurin-like_PHP"/>
</dbReference>
<feature type="chain" id="PRO_5026899083" description="Sphingomyelin phosphodiesterase" evidence="15">
    <location>
        <begin position="21"/>
        <end position="586"/>
    </location>
</feature>
<dbReference type="OrthoDB" id="282973at2759"/>
<dbReference type="KEGG" id="soy:115877537"/>
<organism evidence="17 18">
    <name type="scientific">Sitophilus oryzae</name>
    <name type="common">Rice weevil</name>
    <name type="synonym">Curculio oryzae</name>
    <dbReference type="NCBI Taxonomy" id="7048"/>
    <lineage>
        <taxon>Eukaryota</taxon>
        <taxon>Metazoa</taxon>
        <taxon>Ecdysozoa</taxon>
        <taxon>Arthropoda</taxon>
        <taxon>Hexapoda</taxon>
        <taxon>Insecta</taxon>
        <taxon>Pterygota</taxon>
        <taxon>Neoptera</taxon>
        <taxon>Endopterygota</taxon>
        <taxon>Coleoptera</taxon>
        <taxon>Polyphaga</taxon>
        <taxon>Cucujiformia</taxon>
        <taxon>Curculionidae</taxon>
        <taxon>Dryophthorinae</taxon>
        <taxon>Sitophilus</taxon>
    </lineage>
</organism>
<feature type="binding site" evidence="13">
    <location>
        <position position="255"/>
    </location>
    <ligand>
        <name>Zn(2+)</name>
        <dbReference type="ChEBI" id="CHEBI:29105"/>
        <label>1</label>
    </ligand>
</feature>
<evidence type="ECO:0000256" key="14">
    <source>
        <dbReference type="PIRSR" id="PIRSR000948-2"/>
    </source>
</evidence>